<feature type="domain" description="Helicase C-terminal" evidence="5">
    <location>
        <begin position="204"/>
        <end position="374"/>
    </location>
</feature>
<dbReference type="PANTHER" id="PTHR43519">
    <property type="entry name" value="ATP-DEPENDENT RNA HELICASE HRPB"/>
    <property type="match status" value="1"/>
</dbReference>
<evidence type="ECO:0000256" key="1">
    <source>
        <dbReference type="ARBA" id="ARBA00022801"/>
    </source>
</evidence>
<dbReference type="Pfam" id="PF04408">
    <property type="entry name" value="WHD_HA2"/>
    <property type="match status" value="1"/>
</dbReference>
<keyword evidence="1" id="KW-0378">Hydrolase</keyword>
<dbReference type="PROSITE" id="PS51194">
    <property type="entry name" value="HELICASE_CTER"/>
    <property type="match status" value="1"/>
</dbReference>
<dbReference type="NCBIfam" id="TIGR01970">
    <property type="entry name" value="DEAH_box_HrpB"/>
    <property type="match status" value="1"/>
</dbReference>
<reference evidence="6 7" key="1">
    <citation type="submission" date="2019-08" db="EMBL/GenBank/DDBJ databases">
        <title>Hyperibacter terrae gen. nov., sp. nov. and Hyperibacter viscosus sp. nov., two new members in the family Rhodospirillaceae isolated from the rhizosphere of Hypericum perforatum.</title>
        <authorList>
            <person name="Noviana Z."/>
        </authorList>
    </citation>
    <scope>NUCLEOTIDE SEQUENCE [LARGE SCALE GENOMIC DNA]</scope>
    <source>
        <strain evidence="6 7">R5913</strain>
    </source>
</reference>
<keyword evidence="7" id="KW-1185">Reference proteome</keyword>
<dbReference type="Pfam" id="PF00271">
    <property type="entry name" value="Helicase_C"/>
    <property type="match status" value="1"/>
</dbReference>
<protein>
    <submittedName>
        <fullName evidence="6">ATP-dependent helicase</fullName>
    </submittedName>
</protein>
<dbReference type="CDD" id="cd17990">
    <property type="entry name" value="DEXHc_HrpB"/>
    <property type="match status" value="1"/>
</dbReference>
<feature type="region of interest" description="Disordered" evidence="3">
    <location>
        <begin position="808"/>
        <end position="836"/>
    </location>
</feature>
<dbReference type="Pfam" id="PF08482">
    <property type="entry name" value="HrpB_C"/>
    <property type="match status" value="1"/>
</dbReference>
<proteinExistence type="predicted"/>
<dbReference type="EMBL" id="CP042906">
    <property type="protein sequence ID" value="QEX19382.1"/>
    <property type="molecule type" value="Genomic_DNA"/>
</dbReference>
<dbReference type="OrthoDB" id="9805617at2"/>
<feature type="domain" description="Helicase ATP-binding" evidence="4">
    <location>
        <begin position="14"/>
        <end position="178"/>
    </location>
</feature>
<dbReference type="PIRSF" id="PIRSF005496">
    <property type="entry name" value="ATP_hel_hrpB"/>
    <property type="match status" value="1"/>
</dbReference>
<gene>
    <name evidence="6" type="ORF">FRZ44_46950</name>
</gene>
<evidence type="ECO:0000313" key="7">
    <source>
        <dbReference type="Proteomes" id="UP000326202"/>
    </source>
</evidence>
<keyword evidence="2 6" id="KW-0547">Nucleotide-binding</keyword>
<dbReference type="InterPro" id="IPR007502">
    <property type="entry name" value="Helicase-assoc_dom"/>
</dbReference>
<dbReference type="FunFam" id="3.40.50.300:FF:002125">
    <property type="entry name" value="ATP-dependent helicase HrpB"/>
    <property type="match status" value="1"/>
</dbReference>
<evidence type="ECO:0000313" key="6">
    <source>
        <dbReference type="EMBL" id="QEX19382.1"/>
    </source>
</evidence>
<dbReference type="CDD" id="cd18791">
    <property type="entry name" value="SF2_C_RHA"/>
    <property type="match status" value="1"/>
</dbReference>
<dbReference type="InterPro" id="IPR013689">
    <property type="entry name" value="RNA_helicase_ATP-dep_HrpB_C"/>
</dbReference>
<keyword evidence="2 6" id="KW-0067">ATP-binding</keyword>
<dbReference type="RefSeq" id="WP_151179449.1">
    <property type="nucleotide sequence ID" value="NZ_CP042906.1"/>
</dbReference>
<dbReference type="InterPro" id="IPR027417">
    <property type="entry name" value="P-loop_NTPase"/>
</dbReference>
<dbReference type="Gene3D" id="3.40.50.300">
    <property type="entry name" value="P-loop containing nucleotide triphosphate hydrolases"/>
    <property type="match status" value="2"/>
</dbReference>
<dbReference type="PANTHER" id="PTHR43519:SF1">
    <property type="entry name" value="ATP-DEPENDENT RNA HELICASE HRPB"/>
    <property type="match status" value="1"/>
</dbReference>
<dbReference type="GO" id="GO:0016787">
    <property type="term" value="F:hydrolase activity"/>
    <property type="evidence" value="ECO:0007669"/>
    <property type="project" value="UniProtKB-KW"/>
</dbReference>
<dbReference type="AlphaFoldDB" id="A0A5J6MP34"/>
<evidence type="ECO:0000256" key="3">
    <source>
        <dbReference type="SAM" id="MobiDB-lite"/>
    </source>
</evidence>
<dbReference type="InterPro" id="IPR010225">
    <property type="entry name" value="HrpB"/>
</dbReference>
<dbReference type="GO" id="GO:0004386">
    <property type="term" value="F:helicase activity"/>
    <property type="evidence" value="ECO:0007669"/>
    <property type="project" value="UniProtKB-KW"/>
</dbReference>
<dbReference type="SMART" id="SM00490">
    <property type="entry name" value="HELICc"/>
    <property type="match status" value="1"/>
</dbReference>
<dbReference type="InterPro" id="IPR014001">
    <property type="entry name" value="Helicase_ATP-bd"/>
</dbReference>
<name>A0A5J6MP34_9PROT</name>
<dbReference type="SUPFAM" id="SSF52540">
    <property type="entry name" value="P-loop containing nucleoside triphosphate hydrolases"/>
    <property type="match status" value="2"/>
</dbReference>
<dbReference type="InterPro" id="IPR001650">
    <property type="entry name" value="Helicase_C-like"/>
</dbReference>
<evidence type="ECO:0000259" key="5">
    <source>
        <dbReference type="PROSITE" id="PS51194"/>
    </source>
</evidence>
<dbReference type="InterPro" id="IPR048333">
    <property type="entry name" value="HA2_WH"/>
</dbReference>
<evidence type="ECO:0000259" key="4">
    <source>
        <dbReference type="PROSITE" id="PS51192"/>
    </source>
</evidence>
<organism evidence="6 7">
    <name type="scientific">Hypericibacter terrae</name>
    <dbReference type="NCBI Taxonomy" id="2602015"/>
    <lineage>
        <taxon>Bacteria</taxon>
        <taxon>Pseudomonadati</taxon>
        <taxon>Pseudomonadota</taxon>
        <taxon>Alphaproteobacteria</taxon>
        <taxon>Rhodospirillales</taxon>
        <taxon>Dongiaceae</taxon>
        <taxon>Hypericibacter</taxon>
    </lineage>
</organism>
<dbReference type="SMART" id="SM00487">
    <property type="entry name" value="DEXDc"/>
    <property type="match status" value="1"/>
</dbReference>
<evidence type="ECO:0000256" key="2">
    <source>
        <dbReference type="ARBA" id="ARBA00022806"/>
    </source>
</evidence>
<dbReference type="Gene3D" id="1.20.120.1080">
    <property type="match status" value="1"/>
</dbReference>
<dbReference type="SMART" id="SM00847">
    <property type="entry name" value="HA2"/>
    <property type="match status" value="1"/>
</dbReference>
<dbReference type="InterPro" id="IPR049614">
    <property type="entry name" value="HrpB_DEXH"/>
</dbReference>
<keyword evidence="2 6" id="KW-0347">Helicase</keyword>
<dbReference type="Proteomes" id="UP000326202">
    <property type="component" value="Chromosome"/>
</dbReference>
<dbReference type="PROSITE" id="PS51192">
    <property type="entry name" value="HELICASE_ATP_BIND_1"/>
    <property type="match status" value="1"/>
</dbReference>
<sequence length="836" mass="90417">MIKLPVDDILPELKQTLARSPNAVLVAPPGAGKTTRVPPALLDEPWAQGGKILVLEPRRLAARAAARRIAQERGESVGDTVGFRVRLQAAVGPRTRIEFLTEGLFARRILSDPGLEGVAAVLFDEFHERSLDADLGMALALDAQRHLRDDLRLLAMSATLDGARVAKLLGGERGDAPLIRSEGRLFEIETHYLGREPRRPIEPQVADAVLQALRAESGSLLVFLPGAREIRRVERLLTESIADADVILAPLFGAMEGGEQDLAIAPAAKGKRKIVLATSIAETSLTIEGVRVVIDSGLARVPRYDPAKGMTELATVRVSRAAADQRRGRAGRTEAGVCYRLWDEAETRALEPFARPEILETDLAALALALAEWGAADPGDLAWLDPPPKAGFSAARELLVGLDALDPQGRITPHGRALARLPLPPRLAHMLRAAAERGEGALGAEIALLLTERGLGGNDSDLRHRLSLFGNDRSPRARDARRLAENWERLAAPEGKRAAGETARDLSRTGAILALAYPDRVAQARPGKRGEYLLANGRGGRLEAADSLGQEPNLAVAEIAGEAASARILLAAAITEAEIESDFAAHIEETEEIAFDPATRGVKARKLRCFGQIVLGESRLDRPEAEAVARALIDGLRGLGLESLPWSDHHRQFRARVGFMRHAEPAQDSGNGWPNMSDAWLQDHLAEWLGPFLAGKRRLSDMEAQDLSHALDAMLTADQRRRLPRAAPTHLVLPTGREAAIDYSADGGPTLSVKLQELFGLAQHPSLAEGRVPITLALLSPAGRPVQVTRDLPGFWRGSYKAVRSEMRGRYPKHPWPEDPLTAPPTARAKRPGSPH</sequence>
<dbReference type="KEGG" id="htq:FRZ44_46950"/>
<accession>A0A5J6MP34</accession>